<organism evidence="1 2">
    <name type="scientific">Agromyces mediolanus</name>
    <name type="common">Corynebacterium mediolanum</name>
    <dbReference type="NCBI Taxonomy" id="41986"/>
    <lineage>
        <taxon>Bacteria</taxon>
        <taxon>Bacillati</taxon>
        <taxon>Actinomycetota</taxon>
        <taxon>Actinomycetes</taxon>
        <taxon>Micrococcales</taxon>
        <taxon>Microbacteriaceae</taxon>
        <taxon>Agromyces</taxon>
    </lineage>
</organism>
<accession>A0A918KW76</accession>
<gene>
    <name evidence="1" type="ORF">GCM10010196_33260</name>
</gene>
<comment type="caution">
    <text evidence="1">The sequence shown here is derived from an EMBL/GenBank/DDBJ whole genome shotgun (WGS) entry which is preliminary data.</text>
</comment>
<dbReference type="Proteomes" id="UP000610303">
    <property type="component" value="Unassembled WGS sequence"/>
</dbReference>
<keyword evidence="2" id="KW-1185">Reference proteome</keyword>
<name>A0A918KW76_AGRME</name>
<sequence length="88" mass="9459">MIDQRIHGVVNVRPYFSSAMPMTPKPSTKTMSESQLKIVVDFASTRTCAALPARTARIAVMGMIAIGPTMKTAVTTCRTVKMVSMAPA</sequence>
<protein>
    <submittedName>
        <fullName evidence="1">Uncharacterized protein</fullName>
    </submittedName>
</protein>
<reference evidence="1" key="2">
    <citation type="submission" date="2020-09" db="EMBL/GenBank/DDBJ databases">
        <authorList>
            <person name="Sun Q."/>
            <person name="Ohkuma M."/>
        </authorList>
    </citation>
    <scope>NUCLEOTIDE SEQUENCE</scope>
    <source>
        <strain evidence="1">JCM 3346</strain>
    </source>
</reference>
<reference evidence="1" key="1">
    <citation type="journal article" date="2014" name="Int. J. Syst. Evol. Microbiol.">
        <title>Complete genome sequence of Corynebacterium casei LMG S-19264T (=DSM 44701T), isolated from a smear-ripened cheese.</title>
        <authorList>
            <consortium name="US DOE Joint Genome Institute (JGI-PGF)"/>
            <person name="Walter F."/>
            <person name="Albersmeier A."/>
            <person name="Kalinowski J."/>
            <person name="Ruckert C."/>
        </authorList>
    </citation>
    <scope>NUCLEOTIDE SEQUENCE</scope>
    <source>
        <strain evidence="1">JCM 3346</strain>
    </source>
</reference>
<dbReference type="EMBL" id="BMRJ01000006">
    <property type="protein sequence ID" value="GGR36680.1"/>
    <property type="molecule type" value="Genomic_DNA"/>
</dbReference>
<evidence type="ECO:0000313" key="2">
    <source>
        <dbReference type="Proteomes" id="UP000610303"/>
    </source>
</evidence>
<dbReference type="AlphaFoldDB" id="A0A918KW76"/>
<evidence type="ECO:0000313" key="1">
    <source>
        <dbReference type="EMBL" id="GGR36680.1"/>
    </source>
</evidence>
<proteinExistence type="predicted"/>